<reference evidence="1" key="1">
    <citation type="submission" date="2022-07" db="EMBL/GenBank/DDBJ databases">
        <title>Taxonomy of Novel Oxalotrophic and Methylotrophic Bacteria.</title>
        <authorList>
            <person name="Sahin N."/>
            <person name="Tani A."/>
        </authorList>
    </citation>
    <scope>NUCLEOTIDE SEQUENCE</scope>
    <source>
        <strain evidence="1">Y10</strain>
    </source>
</reference>
<sequence length="184" mass="21533">MNHKTINNKKIPETILEEALIALSHYPELKDVSIEFRFKKNIKKSFMQAQPKFSSLLSSRRKRKYFIFMNTRLHIDGEDITVTDVPKEVLVGWLGHELGHVMDYLNRNTWNLIVFGLKYIFIGKHIQEAERAADTFAIQHGMVNYILATKNFILNHANISPEYKARIKRLYLSPEDIMQLVNES</sequence>
<evidence type="ECO:0000313" key="1">
    <source>
        <dbReference type="EMBL" id="GLB47716.1"/>
    </source>
</evidence>
<evidence type="ECO:0000313" key="2">
    <source>
        <dbReference type="Proteomes" id="UP001143543"/>
    </source>
</evidence>
<name>A0ABQ5MEB1_9FLAO</name>
<keyword evidence="2" id="KW-1185">Reference proteome</keyword>
<proteinExistence type="predicted"/>
<comment type="caution">
    <text evidence="1">The sequence shown here is derived from an EMBL/GenBank/DDBJ whole genome shotgun (WGS) entry which is preliminary data.</text>
</comment>
<dbReference type="Proteomes" id="UP001143543">
    <property type="component" value="Unassembled WGS sequence"/>
</dbReference>
<protein>
    <recommendedName>
        <fullName evidence="3">Secreted protein</fullName>
    </recommendedName>
</protein>
<accession>A0ABQ5MEB1</accession>
<organism evidence="1 2">
    <name type="scientific">Neptunitalea lumnitzerae</name>
    <dbReference type="NCBI Taxonomy" id="2965509"/>
    <lineage>
        <taxon>Bacteria</taxon>
        <taxon>Pseudomonadati</taxon>
        <taxon>Bacteroidota</taxon>
        <taxon>Flavobacteriia</taxon>
        <taxon>Flavobacteriales</taxon>
        <taxon>Flavobacteriaceae</taxon>
        <taxon>Neptunitalea</taxon>
    </lineage>
</organism>
<evidence type="ECO:0008006" key="3">
    <source>
        <dbReference type="Google" id="ProtNLM"/>
    </source>
</evidence>
<dbReference type="EMBL" id="BRVO01000001">
    <property type="protein sequence ID" value="GLB47716.1"/>
    <property type="molecule type" value="Genomic_DNA"/>
</dbReference>
<gene>
    <name evidence="1" type="ORF">Y10_00840</name>
</gene>
<dbReference type="RefSeq" id="WP_281763385.1">
    <property type="nucleotide sequence ID" value="NZ_BRVO01000001.1"/>
</dbReference>